<evidence type="ECO:0000313" key="1">
    <source>
        <dbReference type="EMBL" id="GAM81107.1"/>
    </source>
</evidence>
<dbReference type="Proteomes" id="UP000031847">
    <property type="component" value="Unassembled WGS sequence"/>
</dbReference>
<dbReference type="SUPFAM" id="SSF47413">
    <property type="entry name" value="lambda repressor-like DNA-binding domains"/>
    <property type="match status" value="1"/>
</dbReference>
<proteinExistence type="predicted"/>
<gene>
    <name evidence="1" type="ORF">JCM5805K_2225</name>
</gene>
<dbReference type="PATRIC" id="fig|1360.96.peg.536"/>
<dbReference type="AlphaFoldDB" id="A0A0B8QVR4"/>
<name>A0A0B8QVR4_LACLL</name>
<evidence type="ECO:0000313" key="2">
    <source>
        <dbReference type="Proteomes" id="UP000031847"/>
    </source>
</evidence>
<protein>
    <submittedName>
        <fullName evidence="1">Predicted transcriptional regulators</fullName>
    </submittedName>
</protein>
<dbReference type="InterPro" id="IPR010982">
    <property type="entry name" value="Lambda_DNA-bd_dom_sf"/>
</dbReference>
<dbReference type="GO" id="GO:0003677">
    <property type="term" value="F:DNA binding"/>
    <property type="evidence" value="ECO:0007669"/>
    <property type="project" value="InterPro"/>
</dbReference>
<sequence length="63" mass="7438">MNEITLEIAKAIRRKRADLGLTKKQVYTQLNISFKTYKKIETSGSRVKRSVYQKITNWLAKDY</sequence>
<dbReference type="Gene3D" id="1.10.260.40">
    <property type="entry name" value="lambda repressor-like DNA-binding domains"/>
    <property type="match status" value="1"/>
</dbReference>
<dbReference type="RefSeq" id="WP_023164583.1">
    <property type="nucleotide sequence ID" value="NZ_BAABQR010000007.1"/>
</dbReference>
<accession>A0A0B8QVR4</accession>
<organism evidence="1 2">
    <name type="scientific">Lactococcus lactis subsp. lactis</name>
    <name type="common">Streptococcus lactis</name>
    <dbReference type="NCBI Taxonomy" id="1360"/>
    <lineage>
        <taxon>Bacteria</taxon>
        <taxon>Bacillati</taxon>
        <taxon>Bacillota</taxon>
        <taxon>Bacilli</taxon>
        <taxon>Lactobacillales</taxon>
        <taxon>Streptococcaceae</taxon>
        <taxon>Lactococcus</taxon>
    </lineage>
</organism>
<dbReference type="EMBL" id="BBSI01000034">
    <property type="protein sequence ID" value="GAM81107.1"/>
    <property type="molecule type" value="Genomic_DNA"/>
</dbReference>
<comment type="caution">
    <text evidence="1">The sequence shown here is derived from an EMBL/GenBank/DDBJ whole genome shotgun (WGS) entry which is preliminary data.</text>
</comment>
<reference evidence="1 2" key="1">
    <citation type="submission" date="2015-01" db="EMBL/GenBank/DDBJ databases">
        <title>Lactococcus lactis subsp.lactis JCM 5805 whole genome shotgun sequence.</title>
        <authorList>
            <person name="Fujii T."/>
            <person name="Tomita Y."/>
            <person name="Ikushima S."/>
            <person name="Fujiwara D."/>
        </authorList>
    </citation>
    <scope>NUCLEOTIDE SEQUENCE [LARGE SCALE GENOMIC DNA]</scope>
    <source>
        <strain evidence="1 2">JCM 5805</strain>
    </source>
</reference>